<evidence type="ECO:0000313" key="3">
    <source>
        <dbReference type="Proteomes" id="UP000199615"/>
    </source>
</evidence>
<dbReference type="EMBL" id="FODT01000019">
    <property type="protein sequence ID" value="SEP37309.1"/>
    <property type="molecule type" value="Genomic_DNA"/>
</dbReference>
<proteinExistence type="predicted"/>
<reference evidence="3" key="1">
    <citation type="submission" date="2016-10" db="EMBL/GenBank/DDBJ databases">
        <authorList>
            <person name="Varghese N."/>
            <person name="Submissions S."/>
        </authorList>
    </citation>
    <scope>NUCLEOTIDE SEQUENCE [LARGE SCALE GENOMIC DNA]</scope>
    <source>
        <strain evidence="3">DSM 123</strain>
    </source>
</reference>
<dbReference type="Proteomes" id="UP000199615">
    <property type="component" value="Unassembled WGS sequence"/>
</dbReference>
<evidence type="ECO:0000259" key="1">
    <source>
        <dbReference type="Pfam" id="PF13011"/>
    </source>
</evidence>
<gene>
    <name evidence="2" type="ORF">SAMN05444123_11926</name>
</gene>
<name>A0A1H8XBU0_9BRAD</name>
<evidence type="ECO:0000313" key="2">
    <source>
        <dbReference type="EMBL" id="SEP37309.1"/>
    </source>
</evidence>
<feature type="domain" description="DNA-binding" evidence="1">
    <location>
        <begin position="1"/>
        <end position="52"/>
    </location>
</feature>
<protein>
    <submittedName>
        <fullName evidence="2">Leucine-zipper of insertion element IS481</fullName>
    </submittedName>
</protein>
<organism evidence="2 3">
    <name type="scientific">Rhodopseudomonas pseudopalustris</name>
    <dbReference type="NCBI Taxonomy" id="1513892"/>
    <lineage>
        <taxon>Bacteria</taxon>
        <taxon>Pseudomonadati</taxon>
        <taxon>Pseudomonadota</taxon>
        <taxon>Alphaproteobacteria</taxon>
        <taxon>Hyphomicrobiales</taxon>
        <taxon>Nitrobacteraceae</taxon>
        <taxon>Rhodopseudomonas</taxon>
    </lineage>
</organism>
<sequence length="55" mass="6440">MNIHKNVRLTPFGRERILRQTESWQMPEAAARAAGACPRAARKWFDRYRPEGGER</sequence>
<dbReference type="RefSeq" id="WP_139202727.1">
    <property type="nucleotide sequence ID" value="NZ_FODT01000019.1"/>
</dbReference>
<dbReference type="AlphaFoldDB" id="A0A1H8XBU0"/>
<dbReference type="InterPro" id="IPR024967">
    <property type="entry name" value="DNA-bd_IS481-type"/>
</dbReference>
<accession>A0A1H8XBU0</accession>
<keyword evidence="3" id="KW-1185">Reference proteome</keyword>
<dbReference type="Pfam" id="PF13011">
    <property type="entry name" value="LZ_Tnp_IS481"/>
    <property type="match status" value="1"/>
</dbReference>